<feature type="region of interest" description="Disordered" evidence="15">
    <location>
        <begin position="941"/>
        <end position="975"/>
    </location>
</feature>
<evidence type="ECO:0000256" key="15">
    <source>
        <dbReference type="SAM" id="MobiDB-lite"/>
    </source>
</evidence>
<feature type="domain" description="JmjC" evidence="17">
    <location>
        <begin position="142"/>
        <end position="308"/>
    </location>
</feature>
<evidence type="ECO:0000256" key="13">
    <source>
        <dbReference type="ARBA" id="ARBA00049349"/>
    </source>
</evidence>
<keyword evidence="12" id="KW-0539">Nucleus</keyword>
<keyword evidence="10" id="KW-0805">Transcription regulation</keyword>
<evidence type="ECO:0000256" key="5">
    <source>
        <dbReference type="ARBA" id="ARBA00022833"/>
    </source>
</evidence>
<reference evidence="18" key="1">
    <citation type="submission" date="2021-12" db="EMBL/GenBank/DDBJ databases">
        <authorList>
            <person name="King R."/>
        </authorList>
    </citation>
    <scope>NUCLEOTIDE SEQUENCE</scope>
</reference>
<name>A0A9P0AUE3_BRAAE</name>
<dbReference type="GO" id="GO:0140681">
    <property type="term" value="F:histone H3K36me2/H3K36me3 demethylase activity"/>
    <property type="evidence" value="ECO:0007669"/>
    <property type="project" value="UniProtKB-ARBA"/>
</dbReference>
<proteinExistence type="inferred from homology"/>
<evidence type="ECO:0000256" key="11">
    <source>
        <dbReference type="ARBA" id="ARBA00023163"/>
    </source>
</evidence>
<dbReference type="GO" id="GO:0048512">
    <property type="term" value="P:circadian behavior"/>
    <property type="evidence" value="ECO:0007669"/>
    <property type="project" value="UniProtKB-ARBA"/>
</dbReference>
<dbReference type="GO" id="GO:0010468">
    <property type="term" value="P:regulation of gene expression"/>
    <property type="evidence" value="ECO:0007669"/>
    <property type="project" value="TreeGrafter"/>
</dbReference>
<feature type="region of interest" description="Disordered" evidence="15">
    <location>
        <begin position="537"/>
        <end position="588"/>
    </location>
</feature>
<evidence type="ECO:0000256" key="10">
    <source>
        <dbReference type="ARBA" id="ARBA00023015"/>
    </source>
</evidence>
<evidence type="ECO:0000256" key="1">
    <source>
        <dbReference type="ARBA" id="ARBA00001954"/>
    </source>
</evidence>
<evidence type="ECO:0000256" key="8">
    <source>
        <dbReference type="ARBA" id="ARBA00023002"/>
    </source>
</evidence>
<evidence type="ECO:0000313" key="18">
    <source>
        <dbReference type="EMBL" id="CAH0548684.1"/>
    </source>
</evidence>
<dbReference type="Pfam" id="PF02375">
    <property type="entry name" value="JmjN"/>
    <property type="match status" value="1"/>
</dbReference>
<evidence type="ECO:0000256" key="4">
    <source>
        <dbReference type="ARBA" id="ARBA00022723"/>
    </source>
</evidence>
<sequence length="1356" mass="154740">MAEGNNQRCPKIMVFRPTWEEFKDFSNYVKHMESKGAHKAGLAKVIPPPEWVPRKHGYDIENLNVTIPAPICQVVTGKQGLYQQINIQKKAMTVQQYRDLANSERYATPRHFDYEDLERKYWKNITYVAPIYGADVSGSLTDTDVNEWNINKLGTILDFVNEDYGISIEGVNTAYLYFGMWKTTFAWHTEDMDLYSINYLHFGAPKTWYSIPPEHGRRLERLANGFFPGSYKTCQAFLRHKMTLISPQILRQYSIPYNKITQESGEIMITFPYGYHAGFNHGFNCAESTNFACERWIEYGKRATHCTCSKDMVKISMDTFVKRFQPDRYEMWLKGEDIGPHPEDPDRKVAAPLPLPQDILCNKNNTSLPQCFLEAPKKGRGRMNYSHSFPEFPAELQLELMEEDNMNYSDEIAPDEQQLEVLEDIWLKAGEIEAEDATICDAGYNVKNRRRGFHNKKRRVPKDAAAASSSSNVRGRPRKNAKKFVEDETDELTGIYAPCASKSKKVCGPIVAPLSMLEDTKNELVKSLVAQETEHVMAKKQNKHKHRDPEKKHKKRKHHHHHHHTNNTNDTNQDNAESVKKEPNPDINQINDIIRKAEEEHARTKNYAADVKYEINNHKSSPNSNLKAFRKPKDLILPKHVQTIKTSKGIITVLESRPVMSKPKPVCTTVTSTASTSTSTGTGTVMKYENAFLNFLSEKEARKNVKKVTKQKAKQTTVKKEDANSVTAMPELSSPLKEECYVKHDEMPELAPISLQQNAQNFAQPNAQDFTQPNVQDFTQQNVQDFTQQNVQTAQQNEVYVLNQNDNLQVFSVQTNSPNGIKTEDAKPATPTTVYSMETVHPLFLPPTVPTVVKPPEPKRGPNLIWSNQNFFTVNKLSSTTYLNDDRFYPMTSKPISLGGNDKVVVETVPQDEIDTGAHLVADLNDFNDFVEHHLTKKEVVSDSDDTDGDSDDNDYSTSSSTVSAYSSDYETSDDSDCEICRAKRPTANVTTEEAKPVLKETTNNVNAVKKRRYTKKKFTSLTGKSKLVQPKKMVIRKKHIKPSQLIYGVSKCGRPRKDLKDQYKKLKDKIRDYQKNHSTAAIIDDKRDLSMYLDLKRETLTPMEVKVSVTNVLDNFSKDVQDYLSQGLTLFNVSTLPIVEDAAGDGADADDAALTISPQLDIKEEMGEEQSCCAVKVENESDDAQAVPKKARSDKDGKKLQKKFLKVDEKVWARHRNGRYYKGKIESMRNEPNMCVFFLADQSFSKDVKLKDLVDWTKKAPPTIGQRMKVRWSDGDVYDADYLGKIDVYIYMVHFEDDSKLEVTREHIYLTTEPIPKRIATKLSYASDMKNRDHLYDLEKPLPEKRPVKKKVVDE</sequence>
<feature type="region of interest" description="Disordered" evidence="15">
    <location>
        <begin position="451"/>
        <end position="486"/>
    </location>
</feature>
<dbReference type="GO" id="GO:0140684">
    <property type="term" value="F:histone H3K9me2/H3K9me3 demethylase activity"/>
    <property type="evidence" value="ECO:0007669"/>
    <property type="project" value="UniProtKB-EC"/>
</dbReference>
<dbReference type="Gene3D" id="2.30.30.140">
    <property type="match status" value="1"/>
</dbReference>
<feature type="compositionally biased region" description="Basic residues" evidence="15">
    <location>
        <begin position="538"/>
        <end position="565"/>
    </location>
</feature>
<evidence type="ECO:0000256" key="9">
    <source>
        <dbReference type="ARBA" id="ARBA00023004"/>
    </source>
</evidence>
<feature type="compositionally biased region" description="Basic residues" evidence="15">
    <location>
        <begin position="451"/>
        <end position="460"/>
    </location>
</feature>
<dbReference type="Proteomes" id="UP001154078">
    <property type="component" value="Chromosome 10"/>
</dbReference>
<dbReference type="PROSITE" id="PS51183">
    <property type="entry name" value="JMJN"/>
    <property type="match status" value="1"/>
</dbReference>
<protein>
    <recommendedName>
        <fullName evidence="3">[histone H3]-trimethyl-L-lysine(9) demethylase</fullName>
        <ecNumber evidence="3">1.14.11.66</ecNumber>
    </recommendedName>
</protein>
<feature type="compositionally biased region" description="Low complexity" evidence="15">
    <location>
        <begin position="566"/>
        <end position="575"/>
    </location>
</feature>
<comment type="function">
    <text evidence="14">Probable histone demethylase that specifically demethylates 'Lys-9' and 'Lys-36' residues of histone H3, thereby playing a central role in histone code. Demethylation of Lys residue generates formaldehyde and succinate.</text>
</comment>
<keyword evidence="4" id="KW-0479">Metal-binding</keyword>
<dbReference type="GO" id="GO:0046872">
    <property type="term" value="F:metal ion binding"/>
    <property type="evidence" value="ECO:0007669"/>
    <property type="project" value="UniProtKB-KW"/>
</dbReference>
<dbReference type="SUPFAM" id="SSF63748">
    <property type="entry name" value="Tudor/PWWP/MBT"/>
    <property type="match status" value="2"/>
</dbReference>
<keyword evidence="9" id="KW-0408">Iron</keyword>
<evidence type="ECO:0000256" key="7">
    <source>
        <dbReference type="ARBA" id="ARBA00022964"/>
    </source>
</evidence>
<feature type="compositionally biased region" description="Low complexity" evidence="15">
    <location>
        <begin position="956"/>
        <end position="970"/>
    </location>
</feature>
<dbReference type="EC" id="1.14.11.66" evidence="3"/>
<evidence type="ECO:0000256" key="6">
    <source>
        <dbReference type="ARBA" id="ARBA00022853"/>
    </source>
</evidence>
<comment type="similarity">
    <text evidence="2">Belongs to the JHDM3 histone demethylase family.</text>
</comment>
<organism evidence="18 19">
    <name type="scientific">Brassicogethes aeneus</name>
    <name type="common">Rape pollen beetle</name>
    <name type="synonym">Meligethes aeneus</name>
    <dbReference type="NCBI Taxonomy" id="1431903"/>
    <lineage>
        <taxon>Eukaryota</taxon>
        <taxon>Metazoa</taxon>
        <taxon>Ecdysozoa</taxon>
        <taxon>Arthropoda</taxon>
        <taxon>Hexapoda</taxon>
        <taxon>Insecta</taxon>
        <taxon>Pterygota</taxon>
        <taxon>Neoptera</taxon>
        <taxon>Endopterygota</taxon>
        <taxon>Coleoptera</taxon>
        <taxon>Polyphaga</taxon>
        <taxon>Cucujiformia</taxon>
        <taxon>Nitidulidae</taxon>
        <taxon>Meligethinae</taxon>
        <taxon>Brassicogethes</taxon>
    </lineage>
</organism>
<dbReference type="SMART" id="SM00545">
    <property type="entry name" value="JmjN"/>
    <property type="match status" value="1"/>
</dbReference>
<evidence type="ECO:0000256" key="12">
    <source>
        <dbReference type="ARBA" id="ARBA00023242"/>
    </source>
</evidence>
<evidence type="ECO:0000256" key="14">
    <source>
        <dbReference type="ARBA" id="ARBA00053408"/>
    </source>
</evidence>
<dbReference type="Gene3D" id="3.10.330.70">
    <property type="match status" value="1"/>
</dbReference>
<comment type="catalytic activity">
    <reaction evidence="13">
        <text>N(6),N(6),N(6)-trimethyl-L-lysyl(9)-[histone H3] + 2 2-oxoglutarate + 2 O2 = N(6)-methyl-L-lysyl(9)-[histone H3] + 2 formaldehyde + 2 succinate + 2 CO2</text>
        <dbReference type="Rhea" id="RHEA:60200"/>
        <dbReference type="Rhea" id="RHEA-COMP:15538"/>
        <dbReference type="Rhea" id="RHEA-COMP:15542"/>
        <dbReference type="ChEBI" id="CHEBI:15379"/>
        <dbReference type="ChEBI" id="CHEBI:16526"/>
        <dbReference type="ChEBI" id="CHEBI:16810"/>
        <dbReference type="ChEBI" id="CHEBI:16842"/>
        <dbReference type="ChEBI" id="CHEBI:30031"/>
        <dbReference type="ChEBI" id="CHEBI:61929"/>
        <dbReference type="ChEBI" id="CHEBI:61961"/>
        <dbReference type="EC" id="1.14.11.66"/>
    </reaction>
</comment>
<dbReference type="PROSITE" id="PS51184">
    <property type="entry name" value="JMJC"/>
    <property type="match status" value="1"/>
</dbReference>
<dbReference type="PANTHER" id="PTHR10694:SF129">
    <property type="entry name" value="LYSINE-SPECIFIC DEMETHYLASE 4B-RELATED"/>
    <property type="match status" value="1"/>
</dbReference>
<evidence type="ECO:0000256" key="2">
    <source>
        <dbReference type="ARBA" id="ARBA00009711"/>
    </source>
</evidence>
<keyword evidence="7" id="KW-0223">Dioxygenase</keyword>
<dbReference type="GO" id="GO:0000785">
    <property type="term" value="C:chromatin"/>
    <property type="evidence" value="ECO:0007669"/>
    <property type="project" value="TreeGrafter"/>
</dbReference>
<keyword evidence="6" id="KW-0156">Chromatin regulator</keyword>
<dbReference type="EMBL" id="OV121141">
    <property type="protein sequence ID" value="CAH0548684.1"/>
    <property type="molecule type" value="Genomic_DNA"/>
</dbReference>
<feature type="domain" description="JmjN" evidence="16">
    <location>
        <begin position="12"/>
        <end position="54"/>
    </location>
</feature>
<gene>
    <name evidence="18" type="ORF">MELIAE_LOCUS2106</name>
</gene>
<dbReference type="InterPro" id="IPR003349">
    <property type="entry name" value="JmjN"/>
</dbReference>
<accession>A0A9P0AUE3</accession>
<comment type="cofactor">
    <cofactor evidence="1">
        <name>Fe(2+)</name>
        <dbReference type="ChEBI" id="CHEBI:29033"/>
    </cofactor>
</comment>
<evidence type="ECO:0000313" key="19">
    <source>
        <dbReference type="Proteomes" id="UP001154078"/>
    </source>
</evidence>
<keyword evidence="19" id="KW-1185">Reference proteome</keyword>
<keyword evidence="5" id="KW-0862">Zinc</keyword>
<dbReference type="GO" id="GO:0005634">
    <property type="term" value="C:nucleus"/>
    <property type="evidence" value="ECO:0007669"/>
    <property type="project" value="TreeGrafter"/>
</dbReference>
<keyword evidence="11" id="KW-0804">Transcription</keyword>
<dbReference type="SUPFAM" id="SSF51197">
    <property type="entry name" value="Clavaminate synthase-like"/>
    <property type="match status" value="1"/>
</dbReference>
<dbReference type="FunFam" id="2.60.120.650:FF:000048">
    <property type="entry name" value="Lysine-specific demethylase 4A"/>
    <property type="match status" value="1"/>
</dbReference>
<keyword evidence="8" id="KW-0560">Oxidoreductase</keyword>
<dbReference type="SMART" id="SM00558">
    <property type="entry name" value="JmjC"/>
    <property type="match status" value="1"/>
</dbReference>
<evidence type="ECO:0000259" key="16">
    <source>
        <dbReference type="PROSITE" id="PS51183"/>
    </source>
</evidence>
<dbReference type="Gene3D" id="2.60.120.650">
    <property type="entry name" value="Cupin"/>
    <property type="match status" value="1"/>
</dbReference>
<dbReference type="OrthoDB" id="9547406at2759"/>
<dbReference type="Pfam" id="PF02373">
    <property type="entry name" value="JmjC"/>
    <property type="match status" value="1"/>
</dbReference>
<dbReference type="PANTHER" id="PTHR10694">
    <property type="entry name" value="LYSINE-SPECIFIC DEMETHYLASE"/>
    <property type="match status" value="1"/>
</dbReference>
<feature type="compositionally biased region" description="Acidic residues" evidence="15">
    <location>
        <begin position="942"/>
        <end position="955"/>
    </location>
</feature>
<dbReference type="InterPro" id="IPR003347">
    <property type="entry name" value="JmjC_dom"/>
</dbReference>
<evidence type="ECO:0000259" key="17">
    <source>
        <dbReference type="PROSITE" id="PS51184"/>
    </source>
</evidence>
<evidence type="ECO:0000256" key="3">
    <source>
        <dbReference type="ARBA" id="ARBA00012900"/>
    </source>
</evidence>